<evidence type="ECO:0000313" key="3">
    <source>
        <dbReference type="EMBL" id="KAK2067411.1"/>
    </source>
</evidence>
<evidence type="ECO:0000256" key="1">
    <source>
        <dbReference type="SAM" id="Coils"/>
    </source>
</evidence>
<dbReference type="PANTHER" id="PTHR40132">
    <property type="entry name" value="PRE-MRNA-SPLICING FACTOR 38B"/>
    <property type="match status" value="1"/>
</dbReference>
<keyword evidence="4" id="KW-1185">Reference proteome</keyword>
<proteinExistence type="predicted"/>
<name>A0AAD9MBZ9_9PEZI</name>
<accession>A0AAD9MBZ9</accession>
<evidence type="ECO:0000313" key="4">
    <source>
        <dbReference type="Proteomes" id="UP001217918"/>
    </source>
</evidence>
<evidence type="ECO:0008006" key="5">
    <source>
        <dbReference type="Google" id="ProtNLM"/>
    </source>
</evidence>
<gene>
    <name evidence="3" type="ORF">P8C59_001156</name>
</gene>
<dbReference type="AlphaFoldDB" id="A0AAD9MBZ9"/>
<reference evidence="3" key="1">
    <citation type="journal article" date="2023" name="Mol. Plant Microbe Interact.">
        <title>Elucidating the Obligate Nature and Biological Capacity of an Invasive Fungal Corn Pathogen.</title>
        <authorList>
            <person name="MacCready J.S."/>
            <person name="Roggenkamp E.M."/>
            <person name="Gdanetz K."/>
            <person name="Chilvers M.I."/>
        </authorList>
    </citation>
    <scope>NUCLEOTIDE SEQUENCE</scope>
    <source>
        <strain evidence="3">PM02</strain>
    </source>
</reference>
<feature type="coiled-coil region" evidence="1">
    <location>
        <begin position="63"/>
        <end position="90"/>
    </location>
</feature>
<organism evidence="3 4">
    <name type="scientific">Phyllachora maydis</name>
    <dbReference type="NCBI Taxonomy" id="1825666"/>
    <lineage>
        <taxon>Eukaryota</taxon>
        <taxon>Fungi</taxon>
        <taxon>Dikarya</taxon>
        <taxon>Ascomycota</taxon>
        <taxon>Pezizomycotina</taxon>
        <taxon>Sordariomycetes</taxon>
        <taxon>Sordariomycetidae</taxon>
        <taxon>Phyllachorales</taxon>
        <taxon>Phyllachoraceae</taxon>
        <taxon>Phyllachora</taxon>
    </lineage>
</organism>
<feature type="region of interest" description="Disordered" evidence="2">
    <location>
        <begin position="112"/>
        <end position="212"/>
    </location>
</feature>
<protein>
    <recommendedName>
        <fullName evidence="5">Pre-mRNA-splicing factor 38B</fullName>
    </recommendedName>
</protein>
<comment type="caution">
    <text evidence="3">The sequence shown here is derived from an EMBL/GenBank/DDBJ whole genome shotgun (WGS) entry which is preliminary data.</text>
</comment>
<dbReference type="EMBL" id="JAQQPM010000001">
    <property type="protein sequence ID" value="KAK2067411.1"/>
    <property type="molecule type" value="Genomic_DNA"/>
</dbReference>
<feature type="compositionally biased region" description="Basic and acidic residues" evidence="2">
    <location>
        <begin position="168"/>
        <end position="182"/>
    </location>
</feature>
<feature type="compositionally biased region" description="Basic and acidic residues" evidence="2">
    <location>
        <begin position="199"/>
        <end position="212"/>
    </location>
</feature>
<evidence type="ECO:0000256" key="2">
    <source>
        <dbReference type="SAM" id="MobiDB-lite"/>
    </source>
</evidence>
<dbReference type="PANTHER" id="PTHR40132:SF1">
    <property type="entry name" value="PRE-MRNA-SPLICING FACTOR 38B"/>
    <property type="match status" value="1"/>
</dbReference>
<sequence length="283" mass="31459">MSNETVLSDEYVAELMALEAQDCSVKYSTMGLEAFRSSKPKNLAKPNTRFLRQIIRETTNHNAALLAKEAQESQARLDDLTSANEAKQRRLNPGAGDIRRRQLGDISAILSGRKRNRTVESPVADERDSGTSDTGHEDDDPLDHFIGPFPAVQPTVRGRGRISTASAMDKRFSDSYDPRSDTQPDDDYSEGIGSGGGSKDWDESAEAYRDRQKWKQQGAARLRVAGFTEEQIKKWEKGGPSGEKDLDDVRWRKAGEDREWDRGKVVGVDGTTTLALGWPARLD</sequence>
<keyword evidence="1" id="KW-0175">Coiled coil</keyword>
<dbReference type="Proteomes" id="UP001217918">
    <property type="component" value="Unassembled WGS sequence"/>
</dbReference>